<evidence type="ECO:0000313" key="3">
    <source>
        <dbReference type="Proteomes" id="UP000515369"/>
    </source>
</evidence>
<evidence type="ECO:0000259" key="1">
    <source>
        <dbReference type="SMART" id="SM00850"/>
    </source>
</evidence>
<dbReference type="RefSeq" id="WP_182461885.1">
    <property type="nucleotide sequence ID" value="NZ_CP059732.1"/>
</dbReference>
<dbReference type="Pfam" id="PF04397">
    <property type="entry name" value="LytTR"/>
    <property type="match status" value="1"/>
</dbReference>
<dbReference type="KEGG" id="sfol:H3H32_06430"/>
<sequence length="113" mass="13078">MKRLLGKRGEHHYDPQTVLYLTGNINYCYLHMANGAVILSCRTLKWFADQWPTFLRVHKKTLINQAYISSCKPAENSRDTNYIVMADQTQIEIARRRAPSVLSILAQRQLANQ</sequence>
<dbReference type="Proteomes" id="UP000515369">
    <property type="component" value="Chromosome"/>
</dbReference>
<proteinExistence type="predicted"/>
<organism evidence="2 3">
    <name type="scientific">Spirosoma foliorum</name>
    <dbReference type="NCBI Taxonomy" id="2710596"/>
    <lineage>
        <taxon>Bacteria</taxon>
        <taxon>Pseudomonadati</taxon>
        <taxon>Bacteroidota</taxon>
        <taxon>Cytophagia</taxon>
        <taxon>Cytophagales</taxon>
        <taxon>Cytophagaceae</taxon>
        <taxon>Spirosoma</taxon>
    </lineage>
</organism>
<name>A0A7G5H0C6_9BACT</name>
<dbReference type="Gene3D" id="2.40.50.1020">
    <property type="entry name" value="LytTr DNA-binding domain"/>
    <property type="match status" value="1"/>
</dbReference>
<keyword evidence="3" id="KW-1185">Reference proteome</keyword>
<gene>
    <name evidence="2" type="ORF">H3H32_06430</name>
</gene>
<dbReference type="EMBL" id="CP059732">
    <property type="protein sequence ID" value="QMW04568.1"/>
    <property type="molecule type" value="Genomic_DNA"/>
</dbReference>
<feature type="domain" description="HTH LytTR-type" evidence="1">
    <location>
        <begin position="8"/>
        <end position="106"/>
    </location>
</feature>
<keyword evidence="2" id="KW-0238">DNA-binding</keyword>
<dbReference type="AlphaFoldDB" id="A0A7G5H0C6"/>
<evidence type="ECO:0000313" key="2">
    <source>
        <dbReference type="EMBL" id="QMW04568.1"/>
    </source>
</evidence>
<reference evidence="2 3" key="1">
    <citation type="submission" date="2020-07" db="EMBL/GenBank/DDBJ databases">
        <title>Spirosoma foliorum sp. nov., isolated from the leaves on the Nejang mountain Korea, Republic of.</title>
        <authorList>
            <person name="Ho H."/>
            <person name="Lee Y.-J."/>
            <person name="Nurcahyanto D.-A."/>
            <person name="Kim S.-G."/>
        </authorList>
    </citation>
    <scope>NUCLEOTIDE SEQUENCE [LARGE SCALE GENOMIC DNA]</scope>
    <source>
        <strain evidence="2 3">PL0136</strain>
    </source>
</reference>
<dbReference type="SMART" id="SM00850">
    <property type="entry name" value="LytTR"/>
    <property type="match status" value="1"/>
</dbReference>
<protein>
    <submittedName>
        <fullName evidence="2">LytTR family transcriptional regulator DNA-binding domain-containing protein</fullName>
    </submittedName>
</protein>
<dbReference type="GO" id="GO:0003677">
    <property type="term" value="F:DNA binding"/>
    <property type="evidence" value="ECO:0007669"/>
    <property type="project" value="UniProtKB-KW"/>
</dbReference>
<dbReference type="InterPro" id="IPR007492">
    <property type="entry name" value="LytTR_DNA-bd_dom"/>
</dbReference>
<accession>A0A7G5H0C6</accession>